<dbReference type="SUPFAM" id="SSF56784">
    <property type="entry name" value="HAD-like"/>
    <property type="match status" value="1"/>
</dbReference>
<accession>A0A158H717</accession>
<comment type="cofactor">
    <cofactor evidence="1">
        <name>Mg(2+)</name>
        <dbReference type="ChEBI" id="CHEBI:18420"/>
    </cofactor>
</comment>
<organism evidence="5 6">
    <name type="scientific">Caballeronia sordidicola</name>
    <name type="common">Burkholderia sordidicola</name>
    <dbReference type="NCBI Taxonomy" id="196367"/>
    <lineage>
        <taxon>Bacteria</taxon>
        <taxon>Pseudomonadati</taxon>
        <taxon>Pseudomonadota</taxon>
        <taxon>Betaproteobacteria</taxon>
        <taxon>Burkholderiales</taxon>
        <taxon>Burkholderiaceae</taxon>
        <taxon>Caballeronia</taxon>
    </lineage>
</organism>
<sequence length="230" mass="25002">MPKLLFDAVLFDCDGVLVDSEPITNRVLTAMLAELGWHLSIEETMRIFVGKAVKDEAPLIEAQTGVKITEQWLSQFRERRNAALDRELIAIAGALRAVQHVHREFDGRIAVASGADRLKVEMQLSKVGMIDYFHGRIFSGHEMAHSKPYPDVYLAAAKALNVDPARCAIVEDTVTGATAGIAAGATVFGYSPHAEGHSGPEALRQAGVVQVFQNMAELPALLAQWQSRAA</sequence>
<dbReference type="AlphaFoldDB" id="A0A158H717"/>
<gene>
    <name evidence="5" type="ORF">AWB64_04192</name>
</gene>
<evidence type="ECO:0000256" key="2">
    <source>
        <dbReference type="ARBA" id="ARBA00006171"/>
    </source>
</evidence>
<keyword evidence="3" id="KW-0479">Metal-binding</keyword>
<dbReference type="GO" id="GO:0016787">
    <property type="term" value="F:hydrolase activity"/>
    <property type="evidence" value="ECO:0007669"/>
    <property type="project" value="UniProtKB-KW"/>
</dbReference>
<dbReference type="InterPro" id="IPR023214">
    <property type="entry name" value="HAD_sf"/>
</dbReference>
<dbReference type="NCBIfam" id="TIGR01509">
    <property type="entry name" value="HAD-SF-IA-v3"/>
    <property type="match status" value="1"/>
</dbReference>
<evidence type="ECO:0000313" key="5">
    <source>
        <dbReference type="EMBL" id="SAL39769.1"/>
    </source>
</evidence>
<evidence type="ECO:0000256" key="1">
    <source>
        <dbReference type="ARBA" id="ARBA00001946"/>
    </source>
</evidence>
<dbReference type="Gene3D" id="1.10.150.240">
    <property type="entry name" value="Putative phosphatase, domain 2"/>
    <property type="match status" value="1"/>
</dbReference>
<dbReference type="Pfam" id="PF00702">
    <property type="entry name" value="Hydrolase"/>
    <property type="match status" value="1"/>
</dbReference>
<evidence type="ECO:0000256" key="4">
    <source>
        <dbReference type="ARBA" id="ARBA00022842"/>
    </source>
</evidence>
<dbReference type="Proteomes" id="UP000054893">
    <property type="component" value="Unassembled WGS sequence"/>
</dbReference>
<evidence type="ECO:0000256" key="3">
    <source>
        <dbReference type="ARBA" id="ARBA00022723"/>
    </source>
</evidence>
<dbReference type="EMBL" id="FCOC02000014">
    <property type="protein sequence ID" value="SAL39769.1"/>
    <property type="molecule type" value="Genomic_DNA"/>
</dbReference>
<dbReference type="SFLD" id="SFLDG01129">
    <property type="entry name" value="C1.5:_HAD__Beta-PGM__Phosphata"/>
    <property type="match status" value="1"/>
</dbReference>
<dbReference type="Gene3D" id="3.40.50.1000">
    <property type="entry name" value="HAD superfamily/HAD-like"/>
    <property type="match status" value="1"/>
</dbReference>
<dbReference type="InterPro" id="IPR051600">
    <property type="entry name" value="Beta-PGM-like"/>
</dbReference>
<protein>
    <submittedName>
        <fullName evidence="5">HAD family hydrolase</fullName>
    </submittedName>
</protein>
<dbReference type="GO" id="GO:0046872">
    <property type="term" value="F:metal ion binding"/>
    <property type="evidence" value="ECO:0007669"/>
    <property type="project" value="UniProtKB-KW"/>
</dbReference>
<dbReference type="PANTHER" id="PTHR46193">
    <property type="entry name" value="6-PHOSPHOGLUCONATE PHOSPHATASE"/>
    <property type="match status" value="1"/>
</dbReference>
<name>A0A158H717_CABSO</name>
<dbReference type="InterPro" id="IPR023198">
    <property type="entry name" value="PGP-like_dom2"/>
</dbReference>
<dbReference type="OrthoDB" id="9800058at2"/>
<comment type="similarity">
    <text evidence="2">Belongs to the HAD-like hydrolase superfamily. CbbY/CbbZ/Gph/YieH family.</text>
</comment>
<proteinExistence type="inferred from homology"/>
<dbReference type="PANTHER" id="PTHR46193:SF10">
    <property type="entry name" value="6-PHOSPHOGLUCONATE PHOSPHATASE"/>
    <property type="match status" value="1"/>
</dbReference>
<keyword evidence="5" id="KW-0378">Hydrolase</keyword>
<evidence type="ECO:0000313" key="6">
    <source>
        <dbReference type="Proteomes" id="UP000054893"/>
    </source>
</evidence>
<reference evidence="5 6" key="1">
    <citation type="submission" date="2016-01" db="EMBL/GenBank/DDBJ databases">
        <authorList>
            <person name="Oliw E.H."/>
        </authorList>
    </citation>
    <scope>NUCLEOTIDE SEQUENCE [LARGE SCALE GENOMIC DNA]</scope>
    <source>
        <strain evidence="5">LMG 22029</strain>
    </source>
</reference>
<dbReference type="InterPro" id="IPR036412">
    <property type="entry name" value="HAD-like_sf"/>
</dbReference>
<dbReference type="RefSeq" id="WP_060857283.1">
    <property type="nucleotide sequence ID" value="NZ_FCOC02000014.1"/>
</dbReference>
<keyword evidence="4" id="KW-0460">Magnesium</keyword>
<dbReference type="InterPro" id="IPR006439">
    <property type="entry name" value="HAD-SF_hydro_IA"/>
</dbReference>
<dbReference type="SFLD" id="SFLDS00003">
    <property type="entry name" value="Haloacid_Dehalogenase"/>
    <property type="match status" value="1"/>
</dbReference>